<evidence type="ECO:0000313" key="1">
    <source>
        <dbReference type="EMBL" id="CDM35430.1"/>
    </source>
</evidence>
<reference evidence="1" key="1">
    <citation type="journal article" date="2014" name="Nat. Commun.">
        <title>Multiple recent horizontal transfers of a large genomic region in cheese making fungi.</title>
        <authorList>
            <person name="Cheeseman K."/>
            <person name="Ropars J."/>
            <person name="Renault P."/>
            <person name="Dupont J."/>
            <person name="Gouzy J."/>
            <person name="Branca A."/>
            <person name="Abraham A.L."/>
            <person name="Ceppi M."/>
            <person name="Conseiller E."/>
            <person name="Debuchy R."/>
            <person name="Malagnac F."/>
            <person name="Goarin A."/>
            <person name="Silar P."/>
            <person name="Lacoste S."/>
            <person name="Sallet E."/>
            <person name="Bensimon A."/>
            <person name="Giraud T."/>
            <person name="Brygoo Y."/>
        </authorList>
    </citation>
    <scope>NUCLEOTIDE SEQUENCE [LARGE SCALE GENOMIC DNA]</scope>
    <source>
        <strain evidence="1">FM164</strain>
    </source>
</reference>
<keyword evidence="2" id="KW-1185">Reference proteome</keyword>
<dbReference type="EMBL" id="HG792018">
    <property type="protein sequence ID" value="CDM35430.1"/>
    <property type="molecule type" value="Genomic_DNA"/>
</dbReference>
<gene>
    <name evidence="1" type="ORF">PROQFM164_S04g000311</name>
</gene>
<name>W6QG94_PENRF</name>
<accession>W6QG94</accession>
<sequence length="66" mass="7087">MHTLVTVTKVTAHPAYALALAGFGLNPGAAGSCGDYLPSTYNCFVNTMQIRVSRIKVLESQDLMNQ</sequence>
<dbReference type="Proteomes" id="UP000030686">
    <property type="component" value="Unassembled WGS sequence"/>
</dbReference>
<organism evidence="1 2">
    <name type="scientific">Penicillium roqueforti (strain FM164)</name>
    <dbReference type="NCBI Taxonomy" id="1365484"/>
    <lineage>
        <taxon>Eukaryota</taxon>
        <taxon>Fungi</taxon>
        <taxon>Dikarya</taxon>
        <taxon>Ascomycota</taxon>
        <taxon>Pezizomycotina</taxon>
        <taxon>Eurotiomycetes</taxon>
        <taxon>Eurotiomycetidae</taxon>
        <taxon>Eurotiales</taxon>
        <taxon>Aspergillaceae</taxon>
        <taxon>Penicillium</taxon>
    </lineage>
</organism>
<dbReference type="AlphaFoldDB" id="W6QG94"/>
<proteinExistence type="predicted"/>
<protein>
    <submittedName>
        <fullName evidence="1">Genomic scaffold, ProqFM164S04</fullName>
    </submittedName>
</protein>
<evidence type="ECO:0000313" key="2">
    <source>
        <dbReference type="Proteomes" id="UP000030686"/>
    </source>
</evidence>